<gene>
    <name evidence="2" type="ORF">CAMP_LOCUS9946</name>
</gene>
<comment type="caution">
    <text evidence="2">The sequence shown here is derived from an EMBL/GenBank/DDBJ whole genome shotgun (WGS) entry which is preliminary data.</text>
</comment>
<feature type="signal peptide" evidence="1">
    <location>
        <begin position="1"/>
        <end position="18"/>
    </location>
</feature>
<dbReference type="Proteomes" id="UP001152747">
    <property type="component" value="Unassembled WGS sequence"/>
</dbReference>
<evidence type="ECO:0000256" key="1">
    <source>
        <dbReference type="SAM" id="SignalP"/>
    </source>
</evidence>
<protein>
    <submittedName>
        <fullName evidence="2">Uncharacterized protein</fullName>
    </submittedName>
</protein>
<dbReference type="Pfam" id="PF05912">
    <property type="entry name" value="DUF870"/>
    <property type="match status" value="1"/>
</dbReference>
<evidence type="ECO:0000313" key="2">
    <source>
        <dbReference type="EMBL" id="CAI5447309.1"/>
    </source>
</evidence>
<accession>A0A9P1N0S5</accession>
<sequence length="174" mass="20815">MIFQIFLLLLTILRFNESTVVSFENSLICGYYGRRWCVIGIFLEADENLMFRNFDEILFTRRYCSNGRIHFKTRPTGMDFDGPFQSSYEVVVGLRHNCTRNGDIFDARFDHDVAESDEPITIITLEDLTDVGERYVDDRVRAWKRTHFQNTVVEGRNLMDWEYDYGRFRWNFRT</sequence>
<keyword evidence="3" id="KW-1185">Reference proteome</keyword>
<proteinExistence type="predicted"/>
<reference evidence="2" key="1">
    <citation type="submission" date="2022-11" db="EMBL/GenBank/DDBJ databases">
        <authorList>
            <person name="Kikuchi T."/>
        </authorList>
    </citation>
    <scope>NUCLEOTIDE SEQUENCE</scope>
    <source>
        <strain evidence="2">PS1010</strain>
    </source>
</reference>
<evidence type="ECO:0000313" key="3">
    <source>
        <dbReference type="Proteomes" id="UP001152747"/>
    </source>
</evidence>
<organism evidence="2 3">
    <name type="scientific">Caenorhabditis angaria</name>
    <dbReference type="NCBI Taxonomy" id="860376"/>
    <lineage>
        <taxon>Eukaryota</taxon>
        <taxon>Metazoa</taxon>
        <taxon>Ecdysozoa</taxon>
        <taxon>Nematoda</taxon>
        <taxon>Chromadorea</taxon>
        <taxon>Rhabditida</taxon>
        <taxon>Rhabditina</taxon>
        <taxon>Rhabditomorpha</taxon>
        <taxon>Rhabditoidea</taxon>
        <taxon>Rhabditidae</taxon>
        <taxon>Peloderinae</taxon>
        <taxon>Caenorhabditis</taxon>
    </lineage>
</organism>
<keyword evidence="1" id="KW-0732">Signal</keyword>
<feature type="chain" id="PRO_5040341949" evidence="1">
    <location>
        <begin position="19"/>
        <end position="174"/>
    </location>
</feature>
<dbReference type="AlphaFoldDB" id="A0A9P1N0S5"/>
<dbReference type="InterPro" id="IPR008588">
    <property type="entry name" value="DUF870_CAE_spp"/>
</dbReference>
<dbReference type="EMBL" id="CANHGI010000004">
    <property type="protein sequence ID" value="CAI5447309.1"/>
    <property type="molecule type" value="Genomic_DNA"/>
</dbReference>
<name>A0A9P1N0S5_9PELO</name>